<dbReference type="Gene3D" id="1.20.120.1220">
    <property type="match status" value="1"/>
</dbReference>
<evidence type="ECO:0000256" key="2">
    <source>
        <dbReference type="SAM" id="Phobius"/>
    </source>
</evidence>
<dbReference type="PANTHER" id="PTHR30487:SF0">
    <property type="entry name" value="PREPILIN LEADER PEPTIDASE_N-METHYLTRANSFERASE-RELATED"/>
    <property type="match status" value="1"/>
</dbReference>
<comment type="caution">
    <text evidence="4">The sequence shown here is derived from an EMBL/GenBank/DDBJ whole genome shotgun (WGS) entry which is preliminary data.</text>
</comment>
<feature type="transmembrane region" description="Helical" evidence="2">
    <location>
        <begin position="150"/>
        <end position="176"/>
    </location>
</feature>
<dbReference type="GO" id="GO:0004190">
    <property type="term" value="F:aspartic-type endopeptidase activity"/>
    <property type="evidence" value="ECO:0007669"/>
    <property type="project" value="UniProtKB-EC"/>
</dbReference>
<keyword evidence="2" id="KW-0472">Membrane</keyword>
<dbReference type="InterPro" id="IPR000045">
    <property type="entry name" value="Prepilin_IV_endopep_pep"/>
</dbReference>
<dbReference type="Pfam" id="PF01478">
    <property type="entry name" value="Peptidase_A24"/>
    <property type="match status" value="1"/>
</dbReference>
<feature type="transmembrane region" description="Helical" evidence="2">
    <location>
        <begin position="59"/>
        <end position="77"/>
    </location>
</feature>
<feature type="transmembrane region" description="Helical" evidence="2">
    <location>
        <begin position="188"/>
        <end position="206"/>
    </location>
</feature>
<evidence type="ECO:0000259" key="3">
    <source>
        <dbReference type="Pfam" id="PF01478"/>
    </source>
</evidence>
<accession>A0ABV6UHB7</accession>
<dbReference type="RefSeq" id="WP_051725675.1">
    <property type="nucleotide sequence ID" value="NZ_JBHEZZ010000003.1"/>
</dbReference>
<dbReference type="Proteomes" id="UP001592528">
    <property type="component" value="Unassembled WGS sequence"/>
</dbReference>
<gene>
    <name evidence="4" type="ORF">ACEZDJ_06080</name>
</gene>
<dbReference type="InterPro" id="IPR050882">
    <property type="entry name" value="Prepilin_peptidase/N-MTase"/>
</dbReference>
<dbReference type="PANTHER" id="PTHR30487">
    <property type="entry name" value="TYPE 4 PREPILIN-LIKE PROTEINS LEADER PEPTIDE-PROCESSING ENZYME"/>
    <property type="match status" value="1"/>
</dbReference>
<evidence type="ECO:0000313" key="4">
    <source>
        <dbReference type="EMBL" id="MFC1400848.1"/>
    </source>
</evidence>
<protein>
    <submittedName>
        <fullName evidence="4">Prepilin peptidase</fullName>
        <ecNumber evidence="4">3.4.23.43</ecNumber>
    </submittedName>
</protein>
<comment type="similarity">
    <text evidence="1">Belongs to the peptidase A24 family.</text>
</comment>
<keyword evidence="2" id="KW-0812">Transmembrane</keyword>
<sequence>MLGPYAFTVVAGGLVGVGVHGPVRREAARYTAQLPSPAQVMGLCVAALGATAAATGYHWHVLALLWAAACAVPLALVDVTEHRLPRRLTHPSAAGTLLLLGAARLAGDRTGSALHALYGAAALGAVFWLMALALPFGLGDAALGLTVGAVLGWYGFGAVFEGVLLGFLLAAVYGTTKLAARRAGRRDELPFGPFLLLGALLAIALSH</sequence>
<feature type="domain" description="Prepilin type IV endopeptidase peptidase" evidence="3">
    <location>
        <begin position="68"/>
        <end position="174"/>
    </location>
</feature>
<proteinExistence type="inferred from homology"/>
<evidence type="ECO:0000256" key="1">
    <source>
        <dbReference type="ARBA" id="ARBA00005801"/>
    </source>
</evidence>
<keyword evidence="4" id="KW-0378">Hydrolase</keyword>
<keyword evidence="2" id="KW-1133">Transmembrane helix</keyword>
<evidence type="ECO:0000313" key="5">
    <source>
        <dbReference type="Proteomes" id="UP001592528"/>
    </source>
</evidence>
<organism evidence="4 5">
    <name type="scientific">Streptacidiphilus cavernicola</name>
    <dbReference type="NCBI Taxonomy" id="3342716"/>
    <lineage>
        <taxon>Bacteria</taxon>
        <taxon>Bacillati</taxon>
        <taxon>Actinomycetota</taxon>
        <taxon>Actinomycetes</taxon>
        <taxon>Kitasatosporales</taxon>
        <taxon>Streptomycetaceae</taxon>
        <taxon>Streptacidiphilus</taxon>
    </lineage>
</organism>
<dbReference type="EMBL" id="JBHEZZ010000003">
    <property type="protein sequence ID" value="MFC1400848.1"/>
    <property type="molecule type" value="Genomic_DNA"/>
</dbReference>
<name>A0ABV6UHB7_9ACTN</name>
<dbReference type="EC" id="3.4.23.43" evidence="4"/>
<feature type="transmembrane region" description="Helical" evidence="2">
    <location>
        <begin position="116"/>
        <end position="138"/>
    </location>
</feature>
<feature type="transmembrane region" description="Helical" evidence="2">
    <location>
        <begin position="35"/>
        <end position="53"/>
    </location>
</feature>
<feature type="transmembrane region" description="Helical" evidence="2">
    <location>
        <begin position="6"/>
        <end position="23"/>
    </location>
</feature>
<reference evidence="4 5" key="1">
    <citation type="submission" date="2024-09" db="EMBL/GenBank/DDBJ databases">
        <authorList>
            <person name="Lee S.D."/>
        </authorList>
    </citation>
    <scope>NUCLEOTIDE SEQUENCE [LARGE SCALE GENOMIC DNA]</scope>
    <source>
        <strain evidence="4 5">N1-5</strain>
    </source>
</reference>
<keyword evidence="5" id="KW-1185">Reference proteome</keyword>